<reference evidence="4" key="1">
    <citation type="submission" date="2018-05" db="EMBL/GenBank/DDBJ databases">
        <authorList>
            <person name="Lanie J.A."/>
            <person name="Ng W.-L."/>
            <person name="Kazmierczak K.M."/>
            <person name="Andrzejewski T.M."/>
            <person name="Davidsen T.M."/>
            <person name="Wayne K.J."/>
            <person name="Tettelin H."/>
            <person name="Glass J.I."/>
            <person name="Rusch D."/>
            <person name="Podicherti R."/>
            <person name="Tsui H.-C.T."/>
            <person name="Winkler M.E."/>
        </authorList>
    </citation>
    <scope>NUCLEOTIDE SEQUENCE</scope>
</reference>
<dbReference type="GO" id="GO:0043418">
    <property type="term" value="P:homocysteine catabolic process"/>
    <property type="evidence" value="ECO:0007669"/>
    <property type="project" value="TreeGrafter"/>
</dbReference>
<dbReference type="Gene3D" id="3.90.70.10">
    <property type="entry name" value="Cysteine proteinases"/>
    <property type="match status" value="1"/>
</dbReference>
<dbReference type="InterPro" id="IPR000169">
    <property type="entry name" value="Pept_cys_AS"/>
</dbReference>
<keyword evidence="1" id="KW-0645">Protease</keyword>
<dbReference type="AlphaFoldDB" id="A0A382M1A5"/>
<organism evidence="4">
    <name type="scientific">marine metagenome</name>
    <dbReference type="NCBI Taxonomy" id="408172"/>
    <lineage>
        <taxon>unclassified sequences</taxon>
        <taxon>metagenomes</taxon>
        <taxon>ecological metagenomes</taxon>
    </lineage>
</organism>
<dbReference type="PROSITE" id="PS00139">
    <property type="entry name" value="THIOL_PROTEASE_CYS"/>
    <property type="match status" value="1"/>
</dbReference>
<name>A0A382M1A5_9ZZZZ</name>
<dbReference type="GO" id="GO:0009636">
    <property type="term" value="P:response to toxic substance"/>
    <property type="evidence" value="ECO:0007669"/>
    <property type="project" value="TreeGrafter"/>
</dbReference>
<keyword evidence="2" id="KW-0378">Hydrolase</keyword>
<proteinExistence type="predicted"/>
<accession>A0A382M1A5</accession>
<dbReference type="GO" id="GO:0005737">
    <property type="term" value="C:cytoplasm"/>
    <property type="evidence" value="ECO:0007669"/>
    <property type="project" value="TreeGrafter"/>
</dbReference>
<feature type="non-terminal residue" evidence="4">
    <location>
        <position position="151"/>
    </location>
</feature>
<dbReference type="InterPro" id="IPR004134">
    <property type="entry name" value="Peptidase_C1B"/>
</dbReference>
<protein>
    <recommendedName>
        <fullName evidence="5">Aminopeptidase</fullName>
    </recommendedName>
</protein>
<evidence type="ECO:0000313" key="4">
    <source>
        <dbReference type="EMBL" id="SVC42428.1"/>
    </source>
</evidence>
<dbReference type="Pfam" id="PF03051">
    <property type="entry name" value="Peptidase_C1_2"/>
    <property type="match status" value="1"/>
</dbReference>
<evidence type="ECO:0008006" key="5">
    <source>
        <dbReference type="Google" id="ProtNLM"/>
    </source>
</evidence>
<dbReference type="GO" id="GO:0070005">
    <property type="term" value="F:cysteine-type aminopeptidase activity"/>
    <property type="evidence" value="ECO:0007669"/>
    <property type="project" value="InterPro"/>
</dbReference>
<keyword evidence="3" id="KW-0788">Thiol protease</keyword>
<gene>
    <name evidence="4" type="ORF">METZ01_LOCUS295282</name>
</gene>
<evidence type="ECO:0000256" key="3">
    <source>
        <dbReference type="ARBA" id="ARBA00022807"/>
    </source>
</evidence>
<evidence type="ECO:0000256" key="2">
    <source>
        <dbReference type="ARBA" id="ARBA00022801"/>
    </source>
</evidence>
<dbReference type="PANTHER" id="PTHR10363">
    <property type="entry name" value="BLEOMYCIN HYDROLASE"/>
    <property type="match status" value="1"/>
</dbReference>
<dbReference type="InterPro" id="IPR038765">
    <property type="entry name" value="Papain-like_cys_pep_sf"/>
</dbReference>
<dbReference type="PANTHER" id="PTHR10363:SF2">
    <property type="entry name" value="BLEOMYCIN HYDROLASE"/>
    <property type="match status" value="1"/>
</dbReference>
<dbReference type="SUPFAM" id="SSF54001">
    <property type="entry name" value="Cysteine proteinases"/>
    <property type="match status" value="1"/>
</dbReference>
<evidence type="ECO:0000256" key="1">
    <source>
        <dbReference type="ARBA" id="ARBA00022670"/>
    </source>
</evidence>
<dbReference type="EMBL" id="UINC01090462">
    <property type="protein sequence ID" value="SVC42428.1"/>
    <property type="molecule type" value="Genomic_DNA"/>
</dbReference>
<dbReference type="GO" id="GO:0006508">
    <property type="term" value="P:proteolysis"/>
    <property type="evidence" value="ECO:0007669"/>
    <property type="project" value="UniProtKB-KW"/>
</dbReference>
<sequence>MANDTTSNGPGALSHENVAEYRESFNSDPAKKLVQNVVTQHDVNDVALSRSIVTESPHSFSIVLDDWGVTNQARSGRCWMFAGLNLCRVDTRNVLNVKEFEFSQNYLMFWDKLERANFILEAIIETADRSSDDRTVAFLLRNPISDGGQWD</sequence>